<dbReference type="VEuPathDB" id="FungiDB:SPRG_03795"/>
<protein>
    <recommendedName>
        <fullName evidence="4">ribonuclease Z</fullName>
        <ecNumber evidence="4">3.1.26.11</ecNumber>
    </recommendedName>
</protein>
<dbReference type="EC" id="3.1.26.11" evidence="4"/>
<dbReference type="InterPro" id="IPR036866">
    <property type="entry name" value="RibonucZ/Hydroxyglut_hydro"/>
</dbReference>
<feature type="domain" description="Metallo-beta-lactamase" evidence="12">
    <location>
        <begin position="525"/>
        <end position="724"/>
    </location>
</feature>
<feature type="region of interest" description="Disordered" evidence="11">
    <location>
        <begin position="174"/>
        <end position="212"/>
    </location>
</feature>
<dbReference type="SUPFAM" id="SSF56281">
    <property type="entry name" value="Metallo-hydrolase/oxidoreductase"/>
    <property type="match status" value="1"/>
</dbReference>
<dbReference type="Gene3D" id="3.60.15.10">
    <property type="entry name" value="Ribonuclease Z/Hydroxyacylglutathione hydrolase-like"/>
    <property type="match status" value="1"/>
</dbReference>
<dbReference type="AlphaFoldDB" id="A0A067CWP3"/>
<dbReference type="GO" id="GO:0005739">
    <property type="term" value="C:mitochondrion"/>
    <property type="evidence" value="ECO:0007669"/>
    <property type="project" value="TreeGrafter"/>
</dbReference>
<evidence type="ECO:0000256" key="10">
    <source>
        <dbReference type="ARBA" id="ARBA00022833"/>
    </source>
</evidence>
<gene>
    <name evidence="13" type="ORF">SPRG_03795</name>
</gene>
<proteinExistence type="inferred from homology"/>
<accession>A0A067CWP3</accession>
<dbReference type="GO" id="GO:0046872">
    <property type="term" value="F:metal ion binding"/>
    <property type="evidence" value="ECO:0007669"/>
    <property type="project" value="UniProtKB-KW"/>
</dbReference>
<dbReference type="OrthoDB" id="527344at2759"/>
<dbReference type="CDD" id="cd07718">
    <property type="entry name" value="RNaseZ_ELAC1_ELAC2-C-term-like_MBL-fold"/>
    <property type="match status" value="1"/>
</dbReference>
<dbReference type="InterPro" id="IPR047151">
    <property type="entry name" value="RNZ2-like"/>
</dbReference>
<sequence length="769" mass="84335">MILALGTCGAPRLDVVGPRGTHRYLTSTASFAKRQYPSLHCAEVGGGDGPTPQSHVSFKEHSSDALFVDDPYVRVLPLAASLDRPPPPAAVGTCRLCRHAPPPPAHKPTTVSAPIARDMRVSSAENKFLEWLTAFYTAKDPSKVPYIAVIANKYKGRYDDLRSMLEAKYGVFELPPSESSSSSSSDDDDDDADDETENKSDDVTDATTAASVDEQPETIEMWLRRFYLVHNPAMIPRMASVLRTYEGRDEHLKTMLQTKYATKRPTPDASPDAEVKKPKTTERSPDYAVFVPPAPTDASPPVDNVVFYILEFKGASPSVVWLVDLPSASWLPFLSHHFTACAAHRPSLVVHFTKSSIAVHPTYTQWVDAHSGSVTRHLLFDGGVLAAYDAGRLGFAFTASAQHRLSLFEKAPTLFPLSPAFQAVANASETHLQLRVKVPSTPASYIFQVAQPGMTYLLHAAKAHQAIGFSYAPCAWTLPTTAMAVPPPPVDGHTITFLGTGSAAPSKLRNSSAIYLEYAPYAGMLIDCGEGTFGQLWRQFGTETRARIRDLSCIWLSHKHADHHCGLVRILYERSLCHARLPLLVIAPDDILQYVTQWRQAWAAPHNVHFVSINAFNQHGHPSRSQFLQGTGFRDLYSVPVQHCYDAYGLILVLADGTKLVYSGDTRPCARLVSQGMHADVLIHEATFEDTMLDDAIKKKHSTVGEAIQVGHDMRARTTLLTHFSQRYPSLPPRASSGVDAAVGFAFDGMRVSLSRRGLADLAAFMHSL</sequence>
<organism evidence="13 14">
    <name type="scientific">Saprolegnia parasitica (strain CBS 223.65)</name>
    <dbReference type="NCBI Taxonomy" id="695850"/>
    <lineage>
        <taxon>Eukaryota</taxon>
        <taxon>Sar</taxon>
        <taxon>Stramenopiles</taxon>
        <taxon>Oomycota</taxon>
        <taxon>Saprolegniomycetes</taxon>
        <taxon>Saprolegniales</taxon>
        <taxon>Saprolegniaceae</taxon>
        <taxon>Saprolegnia</taxon>
    </lineage>
</organism>
<evidence type="ECO:0000256" key="4">
    <source>
        <dbReference type="ARBA" id="ARBA00012477"/>
    </source>
</evidence>
<keyword evidence="7" id="KW-0479">Metal-binding</keyword>
<keyword evidence="5" id="KW-0819">tRNA processing</keyword>
<evidence type="ECO:0000256" key="3">
    <source>
        <dbReference type="ARBA" id="ARBA00007823"/>
    </source>
</evidence>
<dbReference type="GO" id="GO:0042781">
    <property type="term" value="F:3'-tRNA processing endoribonuclease activity"/>
    <property type="evidence" value="ECO:0007669"/>
    <property type="project" value="UniProtKB-EC"/>
</dbReference>
<reference evidence="13 14" key="1">
    <citation type="journal article" date="2013" name="PLoS Genet.">
        <title>Distinctive expansion of potential virulence genes in the genome of the oomycete fish pathogen Saprolegnia parasitica.</title>
        <authorList>
            <person name="Jiang R.H."/>
            <person name="de Bruijn I."/>
            <person name="Haas B.J."/>
            <person name="Belmonte R."/>
            <person name="Lobach L."/>
            <person name="Christie J."/>
            <person name="van den Ackerveken G."/>
            <person name="Bottin A."/>
            <person name="Bulone V."/>
            <person name="Diaz-Moreno S.M."/>
            <person name="Dumas B."/>
            <person name="Fan L."/>
            <person name="Gaulin E."/>
            <person name="Govers F."/>
            <person name="Grenville-Briggs L.J."/>
            <person name="Horner N.R."/>
            <person name="Levin J.Z."/>
            <person name="Mammella M."/>
            <person name="Meijer H.J."/>
            <person name="Morris P."/>
            <person name="Nusbaum C."/>
            <person name="Oome S."/>
            <person name="Phillips A.J."/>
            <person name="van Rooyen D."/>
            <person name="Rzeszutek E."/>
            <person name="Saraiva M."/>
            <person name="Secombes C.J."/>
            <person name="Seidl M.F."/>
            <person name="Snel B."/>
            <person name="Stassen J.H."/>
            <person name="Sykes S."/>
            <person name="Tripathy S."/>
            <person name="van den Berg H."/>
            <person name="Vega-Arreguin J.C."/>
            <person name="Wawra S."/>
            <person name="Young S.K."/>
            <person name="Zeng Q."/>
            <person name="Dieguez-Uribeondo J."/>
            <person name="Russ C."/>
            <person name="Tyler B.M."/>
            <person name="van West P."/>
        </authorList>
    </citation>
    <scope>NUCLEOTIDE SEQUENCE [LARGE SCALE GENOMIC DNA]</scope>
    <source>
        <strain evidence="13 14">CBS 223.65</strain>
    </source>
</reference>
<evidence type="ECO:0000256" key="7">
    <source>
        <dbReference type="ARBA" id="ARBA00022723"/>
    </source>
</evidence>
<dbReference type="Proteomes" id="UP000030745">
    <property type="component" value="Unassembled WGS sequence"/>
</dbReference>
<feature type="compositionally biased region" description="Basic and acidic residues" evidence="11">
    <location>
        <begin position="273"/>
        <end position="285"/>
    </location>
</feature>
<dbReference type="InterPro" id="IPR001279">
    <property type="entry name" value="Metallo-B-lactamas"/>
</dbReference>
<keyword evidence="6" id="KW-0540">Nuclease</keyword>
<comment type="cofactor">
    <cofactor evidence="2">
        <name>Zn(2+)</name>
        <dbReference type="ChEBI" id="CHEBI:29105"/>
    </cofactor>
</comment>
<dbReference type="STRING" id="695850.A0A067CWP3"/>
<evidence type="ECO:0000256" key="11">
    <source>
        <dbReference type="SAM" id="MobiDB-lite"/>
    </source>
</evidence>
<dbReference type="OMA" id="DGFVHPM"/>
<name>A0A067CWP3_SAPPC</name>
<evidence type="ECO:0000256" key="5">
    <source>
        <dbReference type="ARBA" id="ARBA00022694"/>
    </source>
</evidence>
<evidence type="ECO:0000256" key="9">
    <source>
        <dbReference type="ARBA" id="ARBA00022801"/>
    </source>
</evidence>
<comment type="similarity">
    <text evidence="3">Belongs to the RNase Z family.</text>
</comment>
<evidence type="ECO:0000256" key="8">
    <source>
        <dbReference type="ARBA" id="ARBA00022759"/>
    </source>
</evidence>
<dbReference type="Pfam" id="PF12706">
    <property type="entry name" value="Lactamase_B_2"/>
    <property type="match status" value="1"/>
</dbReference>
<feature type="compositionally biased region" description="Acidic residues" evidence="11">
    <location>
        <begin position="185"/>
        <end position="196"/>
    </location>
</feature>
<evidence type="ECO:0000313" key="14">
    <source>
        <dbReference type="Proteomes" id="UP000030745"/>
    </source>
</evidence>
<evidence type="ECO:0000256" key="1">
    <source>
        <dbReference type="ARBA" id="ARBA00000402"/>
    </source>
</evidence>
<dbReference type="EMBL" id="KK583198">
    <property type="protein sequence ID" value="KDO31177.1"/>
    <property type="molecule type" value="Genomic_DNA"/>
</dbReference>
<dbReference type="GeneID" id="24126277"/>
<dbReference type="PANTHER" id="PTHR12553:SF70">
    <property type="entry name" value="RIBONUCLEASE Z"/>
    <property type="match status" value="1"/>
</dbReference>
<evidence type="ECO:0000256" key="2">
    <source>
        <dbReference type="ARBA" id="ARBA00001947"/>
    </source>
</evidence>
<dbReference type="PANTHER" id="PTHR12553">
    <property type="entry name" value="ZINC PHOSPHODIESTERASE ELAC PROTEIN 2"/>
    <property type="match status" value="1"/>
</dbReference>
<dbReference type="KEGG" id="spar:SPRG_03795"/>
<keyword evidence="8" id="KW-0255">Endonuclease</keyword>
<evidence type="ECO:0000256" key="6">
    <source>
        <dbReference type="ARBA" id="ARBA00022722"/>
    </source>
</evidence>
<dbReference type="RefSeq" id="XP_012197785.1">
    <property type="nucleotide sequence ID" value="XM_012342395.1"/>
</dbReference>
<keyword evidence="10" id="KW-0862">Zinc</keyword>
<feature type="region of interest" description="Disordered" evidence="11">
    <location>
        <begin position="260"/>
        <end position="288"/>
    </location>
</feature>
<keyword evidence="14" id="KW-1185">Reference proteome</keyword>
<evidence type="ECO:0000259" key="12">
    <source>
        <dbReference type="Pfam" id="PF12706"/>
    </source>
</evidence>
<dbReference type="GO" id="GO:1990180">
    <property type="term" value="P:mitochondrial tRNA 3'-end processing"/>
    <property type="evidence" value="ECO:0007669"/>
    <property type="project" value="TreeGrafter"/>
</dbReference>
<evidence type="ECO:0000313" key="13">
    <source>
        <dbReference type="EMBL" id="KDO31177.1"/>
    </source>
</evidence>
<comment type="catalytic activity">
    <reaction evidence="1">
        <text>Endonucleolytic cleavage of RNA, removing extra 3' nucleotides from tRNA precursor, generating 3' termini of tRNAs. A 3'-hydroxy group is left at the tRNA terminus and a 5'-phosphoryl group is left at the trailer molecule.</text>
        <dbReference type="EC" id="3.1.26.11"/>
    </reaction>
</comment>
<keyword evidence="9" id="KW-0378">Hydrolase</keyword>